<evidence type="ECO:0000313" key="5">
    <source>
        <dbReference type="Proteomes" id="UP000002009"/>
    </source>
</evidence>
<evidence type="ECO:0000313" key="4">
    <source>
        <dbReference type="EMBL" id="ACO67774.1"/>
    </source>
</evidence>
<protein>
    <recommendedName>
        <fullName evidence="3">J domain-containing protein</fullName>
    </recommendedName>
</protein>
<sequence length="347" mass="37041">MASGGDGSETLYATLGVSSTVTAEEVRKVYRKLVLKCHPDKVRDEAAKPEAEKRFQAIVTAYEVLSDTVKRAEYDKRMRLNGAASDDVLVNITLAEALTGATKLAMIPYRKRCAWCAGVGMSCPPCTEHTHGRKDESCLTCGGNGFGKPVACAHCGAAGATDEFHQARVVVPPGVEDGARVKIKDRREHAKINVMASRMFTRRGADVCSTLRITHKEANDGGFHEVQTLRGSETLFWEAGAKTGDERRLQGKGLPRNGVGSGGGDGDRGDHVVVVEVKRETTPEREAAAAAAAAGGGADAGEPSAKRARTTDDGPPESTTDLEKLLAEKKRQLMAKLQEKKGPVEVD</sequence>
<dbReference type="Gene3D" id="2.10.230.10">
    <property type="entry name" value="Heat shock protein DnaJ, cysteine-rich domain"/>
    <property type="match status" value="1"/>
</dbReference>
<gene>
    <name evidence="4" type="ORF">MICPUN_64411</name>
</gene>
<dbReference type="Gene3D" id="2.60.260.20">
    <property type="entry name" value="Urease metallochaperone UreE, N-terminal domain"/>
    <property type="match status" value="2"/>
</dbReference>
<dbReference type="STRING" id="296587.C1EI05"/>
<dbReference type="PRINTS" id="PR00625">
    <property type="entry name" value="JDOMAIN"/>
</dbReference>
<reference evidence="4 5" key="1">
    <citation type="journal article" date="2009" name="Science">
        <title>Green evolution and dynamic adaptations revealed by genomes of the marine picoeukaryotes Micromonas.</title>
        <authorList>
            <person name="Worden A.Z."/>
            <person name="Lee J.H."/>
            <person name="Mock T."/>
            <person name="Rouze P."/>
            <person name="Simmons M.P."/>
            <person name="Aerts A.L."/>
            <person name="Allen A.E."/>
            <person name="Cuvelier M.L."/>
            <person name="Derelle E."/>
            <person name="Everett M.V."/>
            <person name="Foulon E."/>
            <person name="Grimwood J."/>
            <person name="Gundlach H."/>
            <person name="Henrissat B."/>
            <person name="Napoli C."/>
            <person name="McDonald S.M."/>
            <person name="Parker M.S."/>
            <person name="Rombauts S."/>
            <person name="Salamov A."/>
            <person name="Von Dassow P."/>
            <person name="Badger J.H."/>
            <person name="Coutinho P.M."/>
            <person name="Demir E."/>
            <person name="Dubchak I."/>
            <person name="Gentemann C."/>
            <person name="Eikrem W."/>
            <person name="Gready J.E."/>
            <person name="John U."/>
            <person name="Lanier W."/>
            <person name="Lindquist E.A."/>
            <person name="Lucas S."/>
            <person name="Mayer K.F."/>
            <person name="Moreau H."/>
            <person name="Not F."/>
            <person name="Otillar R."/>
            <person name="Panaud O."/>
            <person name="Pangilinan J."/>
            <person name="Paulsen I."/>
            <person name="Piegu B."/>
            <person name="Poliakov A."/>
            <person name="Robbens S."/>
            <person name="Schmutz J."/>
            <person name="Toulza E."/>
            <person name="Wyss T."/>
            <person name="Zelensky A."/>
            <person name="Zhou K."/>
            <person name="Armbrust E.V."/>
            <person name="Bhattacharya D."/>
            <person name="Goodenough U.W."/>
            <person name="Van de Peer Y."/>
            <person name="Grigoriev I.V."/>
        </authorList>
    </citation>
    <scope>NUCLEOTIDE SEQUENCE [LARGE SCALE GENOMIC DNA]</scope>
    <source>
        <strain evidence="5">RCC299 / NOUM17</strain>
    </source>
</reference>
<feature type="domain" description="J" evidence="3">
    <location>
        <begin position="10"/>
        <end position="78"/>
    </location>
</feature>
<dbReference type="KEGG" id="mis:MICPUN_64411"/>
<feature type="compositionally biased region" description="Basic and acidic residues" evidence="2">
    <location>
        <begin position="265"/>
        <end position="287"/>
    </location>
</feature>
<dbReference type="InterPro" id="IPR002939">
    <property type="entry name" value="DnaJ_C"/>
</dbReference>
<dbReference type="eggNOG" id="KOG0715">
    <property type="taxonomic scope" value="Eukaryota"/>
</dbReference>
<dbReference type="Gene3D" id="1.10.287.110">
    <property type="entry name" value="DnaJ domain"/>
    <property type="match status" value="1"/>
</dbReference>
<dbReference type="PANTHER" id="PTHR44145">
    <property type="entry name" value="DNAJ HOMOLOG SUBFAMILY A MEMBER 3, MITOCHONDRIAL"/>
    <property type="match status" value="1"/>
</dbReference>
<dbReference type="CDD" id="cd06257">
    <property type="entry name" value="DnaJ"/>
    <property type="match status" value="1"/>
</dbReference>
<dbReference type="SMART" id="SM00271">
    <property type="entry name" value="DnaJ"/>
    <property type="match status" value="1"/>
</dbReference>
<proteinExistence type="predicted"/>
<dbReference type="Pfam" id="PF00226">
    <property type="entry name" value="DnaJ"/>
    <property type="match status" value="1"/>
</dbReference>
<dbReference type="InterPro" id="IPR018253">
    <property type="entry name" value="DnaJ_domain_CS"/>
</dbReference>
<dbReference type="GO" id="GO:0006457">
    <property type="term" value="P:protein folding"/>
    <property type="evidence" value="ECO:0007669"/>
    <property type="project" value="InterPro"/>
</dbReference>
<dbReference type="InterPro" id="IPR051938">
    <property type="entry name" value="Apopto_cytoskel_mod"/>
</dbReference>
<dbReference type="PROSITE" id="PS50076">
    <property type="entry name" value="DNAJ_2"/>
    <property type="match status" value="1"/>
</dbReference>
<name>C1EI05_MICCC</name>
<dbReference type="SUPFAM" id="SSF46565">
    <property type="entry name" value="Chaperone J-domain"/>
    <property type="match status" value="1"/>
</dbReference>
<dbReference type="EMBL" id="CP001333">
    <property type="protein sequence ID" value="ACO67774.1"/>
    <property type="molecule type" value="Genomic_DNA"/>
</dbReference>
<organism evidence="4 5">
    <name type="scientific">Micromonas commoda (strain RCC299 / NOUM17 / CCMP2709)</name>
    <name type="common">Picoplanktonic green alga</name>
    <dbReference type="NCBI Taxonomy" id="296587"/>
    <lineage>
        <taxon>Eukaryota</taxon>
        <taxon>Viridiplantae</taxon>
        <taxon>Chlorophyta</taxon>
        <taxon>Mamiellophyceae</taxon>
        <taxon>Mamiellales</taxon>
        <taxon>Mamiellaceae</taxon>
        <taxon>Micromonas</taxon>
    </lineage>
</organism>
<dbReference type="PROSITE" id="PS00636">
    <property type="entry name" value="DNAJ_1"/>
    <property type="match status" value="1"/>
</dbReference>
<evidence type="ECO:0000256" key="1">
    <source>
        <dbReference type="ARBA" id="ARBA00023186"/>
    </source>
</evidence>
<dbReference type="GeneID" id="8249447"/>
<keyword evidence="5" id="KW-1185">Reference proteome</keyword>
<dbReference type="SUPFAM" id="SSF49493">
    <property type="entry name" value="HSP40/DnaJ peptide-binding domain"/>
    <property type="match status" value="1"/>
</dbReference>
<dbReference type="PANTHER" id="PTHR44145:SF3">
    <property type="entry name" value="DNAJ HOMOLOG SUBFAMILY A MEMBER 3, MITOCHONDRIAL"/>
    <property type="match status" value="1"/>
</dbReference>
<dbReference type="OrthoDB" id="10256793at2759"/>
<accession>C1EI05</accession>
<dbReference type="InParanoid" id="C1EI05"/>
<dbReference type="OMA" id="REHAKIN"/>
<evidence type="ECO:0000259" key="3">
    <source>
        <dbReference type="PROSITE" id="PS50076"/>
    </source>
</evidence>
<dbReference type="InterPro" id="IPR036869">
    <property type="entry name" value="J_dom_sf"/>
</dbReference>
<feature type="region of interest" description="Disordered" evidence="2">
    <location>
        <begin position="241"/>
        <end position="321"/>
    </location>
</feature>
<evidence type="ECO:0000256" key="2">
    <source>
        <dbReference type="SAM" id="MobiDB-lite"/>
    </source>
</evidence>
<dbReference type="RefSeq" id="XP_002506516.1">
    <property type="nucleotide sequence ID" value="XM_002506470.1"/>
</dbReference>
<dbReference type="Proteomes" id="UP000002009">
    <property type="component" value="Chromosome 15"/>
</dbReference>
<dbReference type="InterPro" id="IPR001623">
    <property type="entry name" value="DnaJ_domain"/>
</dbReference>
<keyword evidence="1" id="KW-0143">Chaperone</keyword>
<dbReference type="InterPro" id="IPR008971">
    <property type="entry name" value="HSP40/DnaJ_pept-bd"/>
</dbReference>
<dbReference type="GO" id="GO:0051082">
    <property type="term" value="F:unfolded protein binding"/>
    <property type="evidence" value="ECO:0007669"/>
    <property type="project" value="InterPro"/>
</dbReference>
<dbReference type="Pfam" id="PF01556">
    <property type="entry name" value="DnaJ_C"/>
    <property type="match status" value="1"/>
</dbReference>
<dbReference type="AlphaFoldDB" id="C1EI05"/>